<dbReference type="Gene3D" id="2.30.30.60">
    <property type="match status" value="1"/>
</dbReference>
<keyword evidence="4 8" id="KW-0812">Transmembrane</keyword>
<dbReference type="Gene3D" id="3.30.70.100">
    <property type="match status" value="1"/>
</dbReference>
<feature type="region of interest" description="Disordered" evidence="7">
    <location>
        <begin position="351"/>
        <end position="371"/>
    </location>
</feature>
<proteinExistence type="inferred from homology"/>
<keyword evidence="3" id="KW-1003">Cell membrane</keyword>
<feature type="domain" description="Mechanosensitive ion channel MscS" evidence="9">
    <location>
        <begin position="181"/>
        <end position="248"/>
    </location>
</feature>
<dbReference type="Pfam" id="PF21088">
    <property type="entry name" value="MS_channel_1st"/>
    <property type="match status" value="1"/>
</dbReference>
<feature type="domain" description="Mechanosensitive ion channel MscS C-terminal" evidence="10">
    <location>
        <begin position="254"/>
        <end position="339"/>
    </location>
</feature>
<evidence type="ECO:0000256" key="4">
    <source>
        <dbReference type="ARBA" id="ARBA00022692"/>
    </source>
</evidence>
<dbReference type="EMBL" id="CP136336">
    <property type="protein sequence ID" value="WOB05924.1"/>
    <property type="molecule type" value="Genomic_DNA"/>
</dbReference>
<feature type="transmembrane region" description="Helical" evidence="8">
    <location>
        <begin position="93"/>
        <end position="115"/>
    </location>
</feature>
<evidence type="ECO:0000256" key="2">
    <source>
        <dbReference type="ARBA" id="ARBA00008017"/>
    </source>
</evidence>
<dbReference type="PANTHER" id="PTHR30566">
    <property type="entry name" value="YNAI-RELATED MECHANOSENSITIVE ION CHANNEL"/>
    <property type="match status" value="1"/>
</dbReference>
<keyword evidence="13" id="KW-1185">Reference proteome</keyword>
<feature type="compositionally biased region" description="Basic and acidic residues" evidence="7">
    <location>
        <begin position="357"/>
        <end position="371"/>
    </location>
</feature>
<dbReference type="RefSeq" id="WP_316698035.1">
    <property type="nucleotide sequence ID" value="NZ_CP136336.1"/>
</dbReference>
<dbReference type="Gene3D" id="1.10.287.1260">
    <property type="match status" value="1"/>
</dbReference>
<evidence type="ECO:0000256" key="7">
    <source>
        <dbReference type="SAM" id="MobiDB-lite"/>
    </source>
</evidence>
<feature type="domain" description="Mechanosensitive ion channel transmembrane helices 2/3" evidence="11">
    <location>
        <begin position="142"/>
        <end position="180"/>
    </location>
</feature>
<evidence type="ECO:0000256" key="1">
    <source>
        <dbReference type="ARBA" id="ARBA00004651"/>
    </source>
</evidence>
<dbReference type="PANTHER" id="PTHR30566:SF25">
    <property type="entry name" value="INNER MEMBRANE PROTEIN"/>
    <property type="match status" value="1"/>
</dbReference>
<dbReference type="Pfam" id="PF00924">
    <property type="entry name" value="MS_channel_2nd"/>
    <property type="match status" value="1"/>
</dbReference>
<gene>
    <name evidence="12" type="ORF">RXV79_13440</name>
</gene>
<feature type="transmembrane region" description="Helical" evidence="8">
    <location>
        <begin position="12"/>
        <end position="39"/>
    </location>
</feature>
<name>A0ABZ0CTR0_9BURK</name>
<evidence type="ECO:0000313" key="12">
    <source>
        <dbReference type="EMBL" id="WOB05924.1"/>
    </source>
</evidence>
<evidence type="ECO:0000256" key="8">
    <source>
        <dbReference type="SAM" id="Phobius"/>
    </source>
</evidence>
<dbReference type="InterPro" id="IPR010920">
    <property type="entry name" value="LSM_dom_sf"/>
</dbReference>
<evidence type="ECO:0000313" key="13">
    <source>
        <dbReference type="Proteomes" id="UP001303946"/>
    </source>
</evidence>
<evidence type="ECO:0000259" key="9">
    <source>
        <dbReference type="Pfam" id="PF00924"/>
    </source>
</evidence>
<evidence type="ECO:0000259" key="11">
    <source>
        <dbReference type="Pfam" id="PF21088"/>
    </source>
</evidence>
<evidence type="ECO:0000256" key="3">
    <source>
        <dbReference type="ARBA" id="ARBA00022475"/>
    </source>
</evidence>
<dbReference type="InterPro" id="IPR011014">
    <property type="entry name" value="MscS_channel_TM-2"/>
</dbReference>
<dbReference type="InterPro" id="IPR049278">
    <property type="entry name" value="MS_channel_C"/>
</dbReference>
<feature type="transmembrane region" description="Helical" evidence="8">
    <location>
        <begin position="161"/>
        <end position="179"/>
    </location>
</feature>
<evidence type="ECO:0000256" key="5">
    <source>
        <dbReference type="ARBA" id="ARBA00022989"/>
    </source>
</evidence>
<sequence>MDWFRDTTLFGISVANLLSAALVALVAYLLITQAVRLALKRLKSFAGHTSTRADDMLVETLGSTNRALMLVVSLLIGLSVLDLPDRWAGRVSQLWLVALALQIALWANTAVTLGLRRHVQRTAASGTQTASAAATLISWGLRSVLWAIVLLAMLSNLGVNVTAFVASLGVGGIAVALAAQNILGDLFASVAIAVDKPFEVGDFIVLGSIAGTVEVVGVKTTRIRSLGGEQVVMSNTELLKQTVSNYKRLQERRIVFGFGVTYQATPEQLKRIPGSVKAIVEESKALRFDRAHFKAFGESSLDFEVVYIVLGPDYNQYMDEQQRINIRLAEELASMGVEFAYPTRTVVLSHPAAEPQAAERRSPEPRRQLAS</sequence>
<evidence type="ECO:0000256" key="6">
    <source>
        <dbReference type="ARBA" id="ARBA00023136"/>
    </source>
</evidence>
<dbReference type="SUPFAM" id="SSF82861">
    <property type="entry name" value="Mechanosensitive channel protein MscS (YggB), transmembrane region"/>
    <property type="match status" value="1"/>
</dbReference>
<evidence type="ECO:0000259" key="10">
    <source>
        <dbReference type="Pfam" id="PF21082"/>
    </source>
</evidence>
<accession>A0ABZ0CTR0</accession>
<dbReference type="Proteomes" id="UP001303946">
    <property type="component" value="Chromosome"/>
</dbReference>
<reference evidence="12 13" key="1">
    <citation type="submission" date="2023-10" db="EMBL/GenBank/DDBJ databases">
        <title>Bacteria for the degradation of biodegradable plastic PBAT(Polybutylene adipate terephthalate).</title>
        <authorList>
            <person name="Weon H.-Y."/>
            <person name="Yeon J."/>
        </authorList>
    </citation>
    <scope>NUCLEOTIDE SEQUENCE [LARGE SCALE GENOMIC DNA]</scope>
    <source>
        <strain evidence="12 13">SBD 7-3</strain>
    </source>
</reference>
<dbReference type="Pfam" id="PF21082">
    <property type="entry name" value="MS_channel_3rd"/>
    <property type="match status" value="1"/>
</dbReference>
<protein>
    <submittedName>
        <fullName evidence="12">Mechanosensitive ion channel family protein</fullName>
    </submittedName>
</protein>
<organism evidence="12 13">
    <name type="scientific">Piscinibacter gummiphilus</name>
    <dbReference type="NCBI Taxonomy" id="946333"/>
    <lineage>
        <taxon>Bacteria</taxon>
        <taxon>Pseudomonadati</taxon>
        <taxon>Pseudomonadota</taxon>
        <taxon>Betaproteobacteria</taxon>
        <taxon>Burkholderiales</taxon>
        <taxon>Sphaerotilaceae</taxon>
        <taxon>Piscinibacter</taxon>
    </lineage>
</organism>
<comment type="subcellular location">
    <subcellularLocation>
        <location evidence="1">Cell membrane</location>
        <topology evidence="1">Multi-pass membrane protein</topology>
    </subcellularLocation>
</comment>
<dbReference type="SUPFAM" id="SSF82689">
    <property type="entry name" value="Mechanosensitive channel protein MscS (YggB), C-terminal domain"/>
    <property type="match status" value="1"/>
</dbReference>
<dbReference type="InterPro" id="IPR011066">
    <property type="entry name" value="MscS_channel_C_sf"/>
</dbReference>
<feature type="transmembrane region" description="Helical" evidence="8">
    <location>
        <begin position="136"/>
        <end position="155"/>
    </location>
</feature>
<dbReference type="InterPro" id="IPR049142">
    <property type="entry name" value="MS_channel_1st"/>
</dbReference>
<comment type="similarity">
    <text evidence="2">Belongs to the MscS (TC 1.A.23) family.</text>
</comment>
<keyword evidence="6 8" id="KW-0472">Membrane</keyword>
<keyword evidence="5 8" id="KW-1133">Transmembrane helix</keyword>
<dbReference type="InterPro" id="IPR023408">
    <property type="entry name" value="MscS_beta-dom_sf"/>
</dbReference>
<dbReference type="InterPro" id="IPR006685">
    <property type="entry name" value="MscS_channel_2nd"/>
</dbReference>
<dbReference type="SUPFAM" id="SSF50182">
    <property type="entry name" value="Sm-like ribonucleoproteins"/>
    <property type="match status" value="1"/>
</dbReference>